<feature type="transmembrane region" description="Helical" evidence="8">
    <location>
        <begin position="80"/>
        <end position="98"/>
    </location>
</feature>
<dbReference type="AlphaFoldDB" id="A0A835IWD9"/>
<comment type="similarity">
    <text evidence="2">Belongs to the SLC13A/DASS transporter (TC 2.A.47) family. DIT1 subfamily.</text>
</comment>
<evidence type="ECO:0000256" key="5">
    <source>
        <dbReference type="ARBA" id="ARBA00022989"/>
    </source>
</evidence>
<feature type="coiled-coil region" evidence="7">
    <location>
        <begin position="119"/>
        <end position="174"/>
    </location>
</feature>
<dbReference type="InterPro" id="IPR030676">
    <property type="entry name" value="CitT-rel"/>
</dbReference>
<feature type="transmembrane region" description="Helical" evidence="8">
    <location>
        <begin position="216"/>
        <end position="239"/>
    </location>
</feature>
<reference evidence="9 10" key="1">
    <citation type="submission" date="2020-10" db="EMBL/GenBank/DDBJ databases">
        <title>The Coptis chinensis genome and diversification of protoberbering-type alkaloids.</title>
        <authorList>
            <person name="Wang B."/>
            <person name="Shu S."/>
            <person name="Song C."/>
            <person name="Liu Y."/>
        </authorList>
    </citation>
    <scope>NUCLEOTIDE SEQUENCE [LARGE SCALE GENOMIC DNA]</scope>
    <source>
        <strain evidence="9">HL-2020</strain>
        <tissue evidence="9">Leaf</tissue>
    </source>
</reference>
<keyword evidence="10" id="KW-1185">Reference proteome</keyword>
<dbReference type="OrthoDB" id="5575062at2759"/>
<dbReference type="InterPro" id="IPR001898">
    <property type="entry name" value="SLC13A/DASS"/>
</dbReference>
<proteinExistence type="inferred from homology"/>
<evidence type="ECO:0000256" key="2">
    <source>
        <dbReference type="ARBA" id="ARBA00007349"/>
    </source>
</evidence>
<evidence type="ECO:0000256" key="1">
    <source>
        <dbReference type="ARBA" id="ARBA00004478"/>
    </source>
</evidence>
<evidence type="ECO:0000256" key="3">
    <source>
        <dbReference type="ARBA" id="ARBA00022692"/>
    </source>
</evidence>
<keyword evidence="3 8" id="KW-0812">Transmembrane</keyword>
<dbReference type="EMBL" id="JADFTS010000001">
    <property type="protein sequence ID" value="KAF9625321.1"/>
    <property type="molecule type" value="Genomic_DNA"/>
</dbReference>
<dbReference type="GO" id="GO:0009706">
    <property type="term" value="C:chloroplast inner membrane"/>
    <property type="evidence" value="ECO:0007669"/>
    <property type="project" value="UniProtKB-SubCell"/>
</dbReference>
<dbReference type="Pfam" id="PF00939">
    <property type="entry name" value="Na_sulph_symp"/>
    <property type="match status" value="1"/>
</dbReference>
<dbReference type="GO" id="GO:0015140">
    <property type="term" value="F:malate transmembrane transporter activity"/>
    <property type="evidence" value="ECO:0007669"/>
    <property type="project" value="UniProtKB-ARBA"/>
</dbReference>
<evidence type="ECO:0000313" key="10">
    <source>
        <dbReference type="Proteomes" id="UP000631114"/>
    </source>
</evidence>
<dbReference type="Proteomes" id="UP000631114">
    <property type="component" value="Unassembled WGS sequence"/>
</dbReference>
<protein>
    <submittedName>
        <fullName evidence="9">Uncharacterized protein</fullName>
    </submittedName>
</protein>
<dbReference type="PANTHER" id="PTHR42826">
    <property type="entry name" value="DICARBOXYLATE TRANSPORTER 2.1, CHLOROPLASTIC"/>
    <property type="match status" value="1"/>
</dbReference>
<gene>
    <name evidence="9" type="ORF">IFM89_021446</name>
</gene>
<evidence type="ECO:0000256" key="4">
    <source>
        <dbReference type="ARBA" id="ARBA00022780"/>
    </source>
</evidence>
<name>A0A835IWD9_9MAGN</name>
<accession>A0A835IWD9</accession>
<feature type="transmembrane region" description="Helical" evidence="8">
    <location>
        <begin position="12"/>
        <end position="41"/>
    </location>
</feature>
<sequence length="294" mass="33860">MDNKNVIVCDNGTGVVIIIFLICGEIACFGGFMCLIGQVLANPYILYKIFPPETEETLNAPAVATLKLEQMGLVTKNECVMVGTMLFAVSLWIFGVMWNQLLPRTLRNLLDFLSASLGSDELKREYDALEEQKAKKSLKKEHFLWQLLNIEKDMEKVNEDLEAETRSREDVLKEQKDYELEESSKRREQAGYLKEITLRKKRIANKKSIIDKKQQLVVAIAPAFLFVFLLYKLLVLSLVTSSFSQRTRAFEVKGGSISHQFKTKSKKKELDRKREERGKHDEEIKMLLRMIVVM</sequence>
<organism evidence="9 10">
    <name type="scientific">Coptis chinensis</name>
    <dbReference type="NCBI Taxonomy" id="261450"/>
    <lineage>
        <taxon>Eukaryota</taxon>
        <taxon>Viridiplantae</taxon>
        <taxon>Streptophyta</taxon>
        <taxon>Embryophyta</taxon>
        <taxon>Tracheophyta</taxon>
        <taxon>Spermatophyta</taxon>
        <taxon>Magnoliopsida</taxon>
        <taxon>Ranunculales</taxon>
        <taxon>Ranunculaceae</taxon>
        <taxon>Coptidoideae</taxon>
        <taxon>Coptis</taxon>
    </lineage>
</organism>
<keyword evidence="4" id="KW-0934">Plastid</keyword>
<evidence type="ECO:0000256" key="7">
    <source>
        <dbReference type="SAM" id="Coils"/>
    </source>
</evidence>
<evidence type="ECO:0000256" key="6">
    <source>
        <dbReference type="ARBA" id="ARBA00023136"/>
    </source>
</evidence>
<comment type="subcellular location">
    <subcellularLocation>
        <location evidence="1">Plastid</location>
        <location evidence="1">Chloroplast inner membrane</location>
        <topology evidence="1">Multi-pass membrane protein</topology>
    </subcellularLocation>
</comment>
<keyword evidence="7" id="KW-0175">Coiled coil</keyword>
<keyword evidence="4" id="KW-1001">Plastid inner membrane</keyword>
<evidence type="ECO:0000256" key="8">
    <source>
        <dbReference type="SAM" id="Phobius"/>
    </source>
</evidence>
<keyword evidence="6 8" id="KW-0472">Membrane</keyword>
<comment type="caution">
    <text evidence="9">The sequence shown here is derived from an EMBL/GenBank/DDBJ whole genome shotgun (WGS) entry which is preliminary data.</text>
</comment>
<evidence type="ECO:0000313" key="9">
    <source>
        <dbReference type="EMBL" id="KAF9625321.1"/>
    </source>
</evidence>
<keyword evidence="5 8" id="KW-1133">Transmembrane helix</keyword>